<dbReference type="PRINTS" id="PR00973">
    <property type="entry name" value="RIBOSOMALS17"/>
</dbReference>
<evidence type="ECO:0000256" key="1">
    <source>
        <dbReference type="ARBA" id="ARBA00010254"/>
    </source>
</evidence>
<dbReference type="CDD" id="cd00364">
    <property type="entry name" value="Ribosomal_uS17"/>
    <property type="match status" value="1"/>
</dbReference>
<evidence type="ECO:0000256" key="6">
    <source>
        <dbReference type="HAMAP-Rule" id="MF_01345"/>
    </source>
</evidence>
<keyword evidence="3 6" id="KW-0694">RNA-binding</keyword>
<dbReference type="HAMAP" id="MF_01345_B">
    <property type="entry name" value="Ribosomal_uS17_B"/>
    <property type="match status" value="1"/>
</dbReference>
<keyword evidence="4 6" id="KW-0689">Ribosomal protein</keyword>
<dbReference type="NCBIfam" id="NF004123">
    <property type="entry name" value="PRK05610.1"/>
    <property type="match status" value="1"/>
</dbReference>
<dbReference type="NCBIfam" id="TIGR03635">
    <property type="entry name" value="uS17_bact"/>
    <property type="match status" value="1"/>
</dbReference>
<reference evidence="8 9" key="1">
    <citation type="submission" date="2019-08" db="EMBL/GenBank/DDBJ databases">
        <authorList>
            <person name="Liang Q."/>
        </authorList>
    </citation>
    <scope>NUCLEOTIDE SEQUENCE [LARGE SCALE GENOMIC DNA]</scope>
    <source>
        <strain evidence="8 9">V1718</strain>
    </source>
</reference>
<dbReference type="OrthoDB" id="9811714at2"/>
<comment type="subunit">
    <text evidence="6">Part of the 30S ribosomal subunit.</text>
</comment>
<evidence type="ECO:0000313" key="8">
    <source>
        <dbReference type="EMBL" id="QED28782.1"/>
    </source>
</evidence>
<keyword evidence="2 6" id="KW-0699">rRNA-binding</keyword>
<dbReference type="EMBL" id="CP042467">
    <property type="protein sequence ID" value="QED28782.1"/>
    <property type="molecule type" value="Genomic_DNA"/>
</dbReference>
<gene>
    <name evidence="6 8" type="primary">rpsQ</name>
    <name evidence="8" type="ORF">FRD01_16360</name>
</gene>
<evidence type="ECO:0000256" key="5">
    <source>
        <dbReference type="ARBA" id="ARBA00023274"/>
    </source>
</evidence>
<dbReference type="GO" id="GO:0003735">
    <property type="term" value="F:structural constituent of ribosome"/>
    <property type="evidence" value="ECO:0007669"/>
    <property type="project" value="UniProtKB-UniRule"/>
</dbReference>
<evidence type="ECO:0000256" key="4">
    <source>
        <dbReference type="ARBA" id="ARBA00022980"/>
    </source>
</evidence>
<sequence length="96" mass="11386">MATEEAPKTEKTRGQRKTRIGTVVSDKMQKTIVVSITRRYMHPKYKKYVKMRSRYQVHDPNDECKIGDRVLIEETRPLSKNKRWKVKEIVEKAPIV</sequence>
<protein>
    <recommendedName>
        <fullName evidence="6">Small ribosomal subunit protein uS17</fullName>
    </recommendedName>
</protein>
<dbReference type="SUPFAM" id="SSF50249">
    <property type="entry name" value="Nucleic acid-binding proteins"/>
    <property type="match status" value="1"/>
</dbReference>
<dbReference type="InterPro" id="IPR012340">
    <property type="entry name" value="NA-bd_OB-fold"/>
</dbReference>
<dbReference type="Gene3D" id="2.40.50.140">
    <property type="entry name" value="Nucleic acid-binding proteins"/>
    <property type="match status" value="1"/>
</dbReference>
<accession>A0A5B8XS44</accession>
<keyword evidence="5 6" id="KW-0687">Ribonucleoprotein</keyword>
<dbReference type="RefSeq" id="WP_146961521.1">
    <property type="nucleotide sequence ID" value="NZ_CP042467.1"/>
</dbReference>
<comment type="similarity">
    <text evidence="1 6 7">Belongs to the universal ribosomal protein uS17 family.</text>
</comment>
<dbReference type="InterPro" id="IPR019984">
    <property type="entry name" value="Ribosomal_uS17_bact/chlr"/>
</dbReference>
<dbReference type="GO" id="GO:0019843">
    <property type="term" value="F:rRNA binding"/>
    <property type="evidence" value="ECO:0007669"/>
    <property type="project" value="UniProtKB-UniRule"/>
</dbReference>
<dbReference type="GO" id="GO:0022627">
    <property type="term" value="C:cytosolic small ribosomal subunit"/>
    <property type="evidence" value="ECO:0007669"/>
    <property type="project" value="UniProtKB-UniRule"/>
</dbReference>
<dbReference type="InterPro" id="IPR019979">
    <property type="entry name" value="Ribosomal_uS17_CS"/>
</dbReference>
<dbReference type="AlphaFoldDB" id="A0A5B8XS44"/>
<dbReference type="GO" id="GO:0006412">
    <property type="term" value="P:translation"/>
    <property type="evidence" value="ECO:0007669"/>
    <property type="project" value="UniProtKB-UniRule"/>
</dbReference>
<organism evidence="8 9">
    <name type="scientific">Microvenator marinus</name>
    <dbReference type="NCBI Taxonomy" id="2600177"/>
    <lineage>
        <taxon>Bacteria</taxon>
        <taxon>Deltaproteobacteria</taxon>
        <taxon>Bradymonadales</taxon>
        <taxon>Microvenatoraceae</taxon>
        <taxon>Microvenator</taxon>
    </lineage>
</organism>
<name>A0A5B8XS44_9DELT</name>
<proteinExistence type="inferred from homology"/>
<dbReference type="KEGG" id="bbae:FRD01_16360"/>
<comment type="function">
    <text evidence="6">One of the primary rRNA binding proteins, it binds specifically to the 5'-end of 16S ribosomal RNA.</text>
</comment>
<keyword evidence="9" id="KW-1185">Reference proteome</keyword>
<dbReference type="InterPro" id="IPR000266">
    <property type="entry name" value="Ribosomal_uS17"/>
</dbReference>
<dbReference type="PANTHER" id="PTHR10744">
    <property type="entry name" value="40S RIBOSOMAL PROTEIN S11 FAMILY MEMBER"/>
    <property type="match status" value="1"/>
</dbReference>
<dbReference type="PANTHER" id="PTHR10744:SF1">
    <property type="entry name" value="SMALL RIBOSOMAL SUBUNIT PROTEIN US17M"/>
    <property type="match status" value="1"/>
</dbReference>
<dbReference type="PROSITE" id="PS00056">
    <property type="entry name" value="RIBOSOMAL_S17"/>
    <property type="match status" value="1"/>
</dbReference>
<evidence type="ECO:0000256" key="2">
    <source>
        <dbReference type="ARBA" id="ARBA00022730"/>
    </source>
</evidence>
<evidence type="ECO:0000256" key="3">
    <source>
        <dbReference type="ARBA" id="ARBA00022884"/>
    </source>
</evidence>
<dbReference type="Proteomes" id="UP000321595">
    <property type="component" value="Chromosome"/>
</dbReference>
<dbReference type="Pfam" id="PF00366">
    <property type="entry name" value="Ribosomal_S17"/>
    <property type="match status" value="1"/>
</dbReference>
<evidence type="ECO:0000313" key="9">
    <source>
        <dbReference type="Proteomes" id="UP000321595"/>
    </source>
</evidence>
<evidence type="ECO:0000256" key="7">
    <source>
        <dbReference type="RuleBase" id="RU003872"/>
    </source>
</evidence>